<protein>
    <submittedName>
        <fullName evidence="1">Uncharacterized protein</fullName>
    </submittedName>
</protein>
<accession>G0MBE6</accession>
<dbReference type="AlphaFoldDB" id="G0MBE6"/>
<gene>
    <name evidence="1" type="ORF">CAEBREN_22062</name>
</gene>
<evidence type="ECO:0000313" key="2">
    <source>
        <dbReference type="Proteomes" id="UP000008068"/>
    </source>
</evidence>
<sequence>MERSAETRRLVTLKEVRHARGKIANLKLIVTKITTFQPEFEACLSTLINSLYDIVSFKDAPYTEERRQKLDTGYRYLRKLEDIVIRVIIRHEDLGTILMQQAAMATSDKSTPPSSE</sequence>
<dbReference type="EMBL" id="GL379788">
    <property type="protein sequence ID" value="EGT40628.1"/>
    <property type="molecule type" value="Genomic_DNA"/>
</dbReference>
<evidence type="ECO:0000313" key="1">
    <source>
        <dbReference type="EMBL" id="EGT40628.1"/>
    </source>
</evidence>
<dbReference type="Proteomes" id="UP000008068">
    <property type="component" value="Unassembled WGS sequence"/>
</dbReference>
<dbReference type="InParanoid" id="G0MBE6"/>
<proteinExistence type="predicted"/>
<organism evidence="2">
    <name type="scientific">Caenorhabditis brenneri</name>
    <name type="common">Nematode worm</name>
    <dbReference type="NCBI Taxonomy" id="135651"/>
    <lineage>
        <taxon>Eukaryota</taxon>
        <taxon>Metazoa</taxon>
        <taxon>Ecdysozoa</taxon>
        <taxon>Nematoda</taxon>
        <taxon>Chromadorea</taxon>
        <taxon>Rhabditida</taxon>
        <taxon>Rhabditina</taxon>
        <taxon>Rhabditomorpha</taxon>
        <taxon>Rhabditoidea</taxon>
        <taxon>Rhabditidae</taxon>
        <taxon>Peloderinae</taxon>
        <taxon>Caenorhabditis</taxon>
    </lineage>
</organism>
<name>G0MBE6_CAEBE</name>
<keyword evidence="2" id="KW-1185">Reference proteome</keyword>
<dbReference type="HOGENOM" id="CLU_2099002_0_0_1"/>
<reference evidence="2" key="1">
    <citation type="submission" date="2011-07" db="EMBL/GenBank/DDBJ databases">
        <authorList>
            <consortium name="Caenorhabditis brenneri Sequencing and Analysis Consortium"/>
            <person name="Wilson R.K."/>
        </authorList>
    </citation>
    <scope>NUCLEOTIDE SEQUENCE [LARGE SCALE GENOMIC DNA]</scope>
    <source>
        <strain evidence="2">PB2801</strain>
    </source>
</reference>